<evidence type="ECO:0000256" key="1">
    <source>
        <dbReference type="SAM" id="Phobius"/>
    </source>
</evidence>
<dbReference type="Proteomes" id="UP000195437">
    <property type="component" value="Chromosome"/>
</dbReference>
<name>A0A1Y0IQ47_9BACL</name>
<dbReference type="EMBL" id="CP021434">
    <property type="protein sequence ID" value="ARU61585.1"/>
    <property type="molecule type" value="Genomic_DNA"/>
</dbReference>
<keyword evidence="1" id="KW-0812">Transmembrane</keyword>
<keyword evidence="1" id="KW-0472">Membrane</keyword>
<dbReference type="KEGG" id="tum:CBW65_11620"/>
<evidence type="ECO:0000313" key="4">
    <source>
        <dbReference type="EMBL" id="ARU61585.1"/>
    </source>
</evidence>
<gene>
    <name evidence="4" type="ORF">CBW65_11620</name>
</gene>
<feature type="transmembrane region" description="Helical" evidence="1">
    <location>
        <begin position="247"/>
        <end position="267"/>
    </location>
</feature>
<evidence type="ECO:0000259" key="3">
    <source>
        <dbReference type="Pfam" id="PF07670"/>
    </source>
</evidence>
<dbReference type="PANTHER" id="PTHR43185">
    <property type="entry name" value="FERROUS IRON TRANSPORT PROTEIN B"/>
    <property type="match status" value="1"/>
</dbReference>
<dbReference type="InterPro" id="IPR011642">
    <property type="entry name" value="Gate_dom"/>
</dbReference>
<keyword evidence="1" id="KW-1133">Transmembrane helix</keyword>
<feature type="domain" description="Nucleoside transporter/FeoB GTPase Gate" evidence="3">
    <location>
        <begin position="308"/>
        <end position="431"/>
    </location>
</feature>
<feature type="transmembrane region" description="Helical" evidence="1">
    <location>
        <begin position="395"/>
        <end position="415"/>
    </location>
</feature>
<feature type="transmembrane region" description="Helical" evidence="1">
    <location>
        <begin position="221"/>
        <end position="241"/>
    </location>
</feature>
<feature type="transmembrane region" description="Helical" evidence="1">
    <location>
        <begin position="131"/>
        <end position="152"/>
    </location>
</feature>
<dbReference type="Pfam" id="PF07664">
    <property type="entry name" value="FeoB_C"/>
    <property type="match status" value="1"/>
</dbReference>
<sequence>MNQGQFQQLKNLMQNVQQNDTSALRDQMVSDIYARTEEIVAQTVTLPENKTQLDFDRRLDNVLTSRWLGYPIMLLMLGTVFYLTIAGANVPSSLLADFFFWIEGYLTAFFAWLGTPAWVHGVLIEGLYRGTAWVVSVMLPPMAIFFPAFAILEDFGYLPRVAFNLDRFFKKAGAHGKQALTMSMGFGCNAAGVTACRIIESPRERIIAIITNNFVPCNGRFPTLITLATLFMGGAVGLAYGSLVATAVVVGLVLIGISATLSVSWLLSKTLLRGIPSNFTLELPPYRKPQFGRLMIRSVYDRTAFVLKRAVIVAAPAGVVTWILANIYIGDVSILQHAALFLDPFARAIGLDGYILMAFILGLPANEIVLPILIMSYLSTGAMTEMNTLTELKNLFLSYGWTWLTALCMMLFSLLHYPCGTTMWTIAKETKSTKWTLVAILLPTGIALGVCFLVAQTVRFFGWV</sequence>
<evidence type="ECO:0000259" key="2">
    <source>
        <dbReference type="Pfam" id="PF07664"/>
    </source>
</evidence>
<protein>
    <submittedName>
        <fullName evidence="4">Iron transporter FeoB</fullName>
    </submittedName>
</protein>
<dbReference type="PANTHER" id="PTHR43185:SF2">
    <property type="entry name" value="FERROUS IRON TRANSPORT PROTEIN B"/>
    <property type="match status" value="1"/>
</dbReference>
<dbReference type="GO" id="GO:0005886">
    <property type="term" value="C:plasma membrane"/>
    <property type="evidence" value="ECO:0007669"/>
    <property type="project" value="TreeGrafter"/>
</dbReference>
<dbReference type="AlphaFoldDB" id="A0A1Y0IQ47"/>
<reference evidence="5" key="1">
    <citation type="submission" date="2017-05" db="EMBL/GenBank/DDBJ databases">
        <authorList>
            <person name="Sung H."/>
        </authorList>
    </citation>
    <scope>NUCLEOTIDE SEQUENCE [LARGE SCALE GENOMIC DNA]</scope>
    <source>
        <strain evidence="5">AR23208</strain>
    </source>
</reference>
<feature type="transmembrane region" description="Helical" evidence="1">
    <location>
        <begin position="67"/>
        <end position="86"/>
    </location>
</feature>
<organism evidence="4 5">
    <name type="scientific">Tumebacillus avium</name>
    <dbReference type="NCBI Taxonomy" id="1903704"/>
    <lineage>
        <taxon>Bacteria</taxon>
        <taxon>Bacillati</taxon>
        <taxon>Bacillota</taxon>
        <taxon>Bacilli</taxon>
        <taxon>Bacillales</taxon>
        <taxon>Alicyclobacillaceae</taxon>
        <taxon>Tumebacillus</taxon>
    </lineage>
</organism>
<keyword evidence="5" id="KW-1185">Reference proteome</keyword>
<accession>A0A1Y0IQ47</accession>
<evidence type="ECO:0000313" key="5">
    <source>
        <dbReference type="Proteomes" id="UP000195437"/>
    </source>
</evidence>
<dbReference type="OrthoDB" id="9809127at2"/>
<dbReference type="InterPro" id="IPR050860">
    <property type="entry name" value="FeoB_GTPase"/>
</dbReference>
<feature type="transmembrane region" description="Helical" evidence="1">
    <location>
        <begin position="310"/>
        <end position="329"/>
    </location>
</feature>
<feature type="transmembrane region" description="Helical" evidence="1">
    <location>
        <begin position="349"/>
        <end position="374"/>
    </location>
</feature>
<feature type="domain" description="Nucleoside transporter/FeoB GTPase Gate" evidence="3">
    <location>
        <begin position="136"/>
        <end position="227"/>
    </location>
</feature>
<proteinExistence type="predicted"/>
<dbReference type="Pfam" id="PF07670">
    <property type="entry name" value="Gate"/>
    <property type="match status" value="2"/>
</dbReference>
<feature type="domain" description="Ferrous iron transport protein B C-terminal" evidence="2">
    <location>
        <begin position="249"/>
        <end position="298"/>
    </location>
</feature>
<dbReference type="InterPro" id="IPR011640">
    <property type="entry name" value="Fe2_transport_prot_B_C"/>
</dbReference>
<feature type="transmembrane region" description="Helical" evidence="1">
    <location>
        <begin position="98"/>
        <end position="119"/>
    </location>
</feature>
<feature type="transmembrane region" description="Helical" evidence="1">
    <location>
        <begin position="435"/>
        <end position="455"/>
    </location>
</feature>
<dbReference type="GO" id="GO:0015093">
    <property type="term" value="F:ferrous iron transmembrane transporter activity"/>
    <property type="evidence" value="ECO:0007669"/>
    <property type="project" value="InterPro"/>
</dbReference>